<dbReference type="EMBL" id="BRPK01000004">
    <property type="protein sequence ID" value="GLB37668.1"/>
    <property type="molecule type" value="Genomic_DNA"/>
</dbReference>
<dbReference type="OrthoDB" id="74360at2759"/>
<sequence length="77" mass="8597">MSLSSQPGTANKLMRLRLYSAAEVADKLRPVWGLDQEGELNSVWKNSGHEGLWIGIRESGHVSFLQWDTCIANQSQP</sequence>
<comment type="caution">
    <text evidence="1">The sequence shown here is derived from an EMBL/GenBank/DDBJ whole genome shotgun (WGS) entry which is preliminary data.</text>
</comment>
<gene>
    <name evidence="1" type="ORF">LshimejAT787_0407190</name>
</gene>
<accession>A0A9P3PLK1</accession>
<evidence type="ECO:0000313" key="1">
    <source>
        <dbReference type="EMBL" id="GLB37668.1"/>
    </source>
</evidence>
<dbReference type="Proteomes" id="UP001063166">
    <property type="component" value="Unassembled WGS sequence"/>
</dbReference>
<dbReference type="AlphaFoldDB" id="A0A9P3PLK1"/>
<keyword evidence="2" id="KW-1185">Reference proteome</keyword>
<protein>
    <submittedName>
        <fullName evidence="1">Uncharacterized protein</fullName>
    </submittedName>
</protein>
<proteinExistence type="predicted"/>
<reference evidence="1" key="1">
    <citation type="submission" date="2022-07" db="EMBL/GenBank/DDBJ databases">
        <title>The genome of Lyophyllum shimeji provides insight into the initial evolution of ectomycorrhizal fungal genome.</title>
        <authorList>
            <person name="Kobayashi Y."/>
            <person name="Shibata T."/>
            <person name="Hirakawa H."/>
            <person name="Shigenobu S."/>
            <person name="Nishiyama T."/>
            <person name="Yamada A."/>
            <person name="Hasebe M."/>
            <person name="Kawaguchi M."/>
        </authorList>
    </citation>
    <scope>NUCLEOTIDE SEQUENCE</scope>
    <source>
        <strain evidence="1">AT787</strain>
    </source>
</reference>
<name>A0A9P3PLK1_LYOSH</name>
<evidence type="ECO:0000313" key="2">
    <source>
        <dbReference type="Proteomes" id="UP001063166"/>
    </source>
</evidence>
<organism evidence="1 2">
    <name type="scientific">Lyophyllum shimeji</name>
    <name type="common">Hon-shimeji</name>
    <name type="synonym">Tricholoma shimeji</name>
    <dbReference type="NCBI Taxonomy" id="47721"/>
    <lineage>
        <taxon>Eukaryota</taxon>
        <taxon>Fungi</taxon>
        <taxon>Dikarya</taxon>
        <taxon>Basidiomycota</taxon>
        <taxon>Agaricomycotina</taxon>
        <taxon>Agaricomycetes</taxon>
        <taxon>Agaricomycetidae</taxon>
        <taxon>Agaricales</taxon>
        <taxon>Tricholomatineae</taxon>
        <taxon>Lyophyllaceae</taxon>
        <taxon>Lyophyllum</taxon>
    </lineage>
</organism>